<reference evidence="1" key="1">
    <citation type="submission" date="2019-11" db="EMBL/GenBank/DDBJ databases">
        <title>Microbial mats filling the niche in hypersaline microbial mats.</title>
        <authorList>
            <person name="Wong H.L."/>
            <person name="Macleod F.I."/>
            <person name="White R.A. III"/>
            <person name="Burns B.P."/>
        </authorList>
    </citation>
    <scope>NUCLEOTIDE SEQUENCE</scope>
    <source>
        <strain evidence="1">Rbin_158</strain>
    </source>
</reference>
<organism evidence="1 2">
    <name type="scientific">candidate division KSB3 bacterium</name>
    <dbReference type="NCBI Taxonomy" id="2044937"/>
    <lineage>
        <taxon>Bacteria</taxon>
        <taxon>candidate division KSB3</taxon>
    </lineage>
</organism>
<feature type="non-terminal residue" evidence="1">
    <location>
        <position position="221"/>
    </location>
</feature>
<dbReference type="Proteomes" id="UP000649604">
    <property type="component" value="Unassembled WGS sequence"/>
</dbReference>
<protein>
    <submittedName>
        <fullName evidence="1">Uncharacterized protein</fullName>
    </submittedName>
</protein>
<dbReference type="EMBL" id="WJJP01000398">
    <property type="protein sequence ID" value="MBD3325349.1"/>
    <property type="molecule type" value="Genomic_DNA"/>
</dbReference>
<name>A0A9D5Q601_9BACT</name>
<proteinExistence type="predicted"/>
<evidence type="ECO:0000313" key="1">
    <source>
        <dbReference type="EMBL" id="MBD3325349.1"/>
    </source>
</evidence>
<sequence>MLFGKKKQVAREPVFKLSPRDLTKSTYEIGLLIWDKGVKERLLQERAVAVVHRQEDQTRDSVFYRLANEIDLFLGVELSKKIRRTHKSIQDIIRALNDKYTQLVDGHAEFDRVDHQEGLIVNLMPSLKLKATQFSLRLKDRIPDDAFIIGRLVEIGPESMGAELECLNHQQEYIIGSDEMVVDYYIPDLADEHFGLSVQNGNFFVYQIAKEKTALTEVFQS</sequence>
<gene>
    <name evidence="1" type="ORF">GF339_12235</name>
</gene>
<evidence type="ECO:0000313" key="2">
    <source>
        <dbReference type="Proteomes" id="UP000649604"/>
    </source>
</evidence>
<dbReference type="AlphaFoldDB" id="A0A9D5Q601"/>
<accession>A0A9D5Q601</accession>
<comment type="caution">
    <text evidence="1">The sequence shown here is derived from an EMBL/GenBank/DDBJ whole genome shotgun (WGS) entry which is preliminary data.</text>
</comment>